<evidence type="ECO:0000313" key="5">
    <source>
        <dbReference type="EMBL" id="EKF18360.1"/>
    </source>
</evidence>
<dbReference type="InterPro" id="IPR005468">
    <property type="entry name" value="Avidin/str"/>
</dbReference>
<reference evidence="5 6" key="1">
    <citation type="journal article" date="2012" name="J. Bacteriol.">
        <title>Genome Sequence of Nitratireductor pacificus Type Strain pht-3B.</title>
        <authorList>
            <person name="Lai Q."/>
            <person name="Li G."/>
            <person name="Shao Z."/>
        </authorList>
    </citation>
    <scope>NUCLEOTIDE SEQUENCE [LARGE SCALE GENOMIC DNA]</scope>
    <source>
        <strain evidence="6">pht-3B</strain>
    </source>
</reference>
<evidence type="ECO:0000256" key="2">
    <source>
        <dbReference type="ARBA" id="ARBA00022525"/>
    </source>
</evidence>
<keyword evidence="6" id="KW-1185">Reference proteome</keyword>
<name>K2MBX7_9HYPH</name>
<feature type="chain" id="PRO_5003863528" description="Avidin family protein" evidence="4">
    <location>
        <begin position="36"/>
        <end position="175"/>
    </location>
</feature>
<comment type="subcellular location">
    <subcellularLocation>
        <location evidence="1">Secreted</location>
    </subcellularLocation>
</comment>
<dbReference type="Gene3D" id="2.40.128.30">
    <property type="entry name" value="Avidin-like"/>
    <property type="match status" value="1"/>
</dbReference>
<evidence type="ECO:0000313" key="6">
    <source>
        <dbReference type="Proteomes" id="UP000006786"/>
    </source>
</evidence>
<protein>
    <recommendedName>
        <fullName evidence="7">Avidin family protein</fullName>
    </recommendedName>
</protein>
<dbReference type="InterPro" id="IPR036896">
    <property type="entry name" value="Avidin-like_sf"/>
</dbReference>
<dbReference type="SUPFAM" id="SSF50876">
    <property type="entry name" value="Avidin/streptavidin"/>
    <property type="match status" value="1"/>
</dbReference>
<gene>
    <name evidence="5" type="ORF">NA2_13225</name>
</gene>
<dbReference type="GO" id="GO:0005576">
    <property type="term" value="C:extracellular region"/>
    <property type="evidence" value="ECO:0007669"/>
    <property type="project" value="UniProtKB-SubCell"/>
</dbReference>
<proteinExistence type="predicted"/>
<dbReference type="EMBL" id="AMRM01000014">
    <property type="protein sequence ID" value="EKF18360.1"/>
    <property type="molecule type" value="Genomic_DNA"/>
</dbReference>
<dbReference type="GO" id="GO:0009374">
    <property type="term" value="F:biotin binding"/>
    <property type="evidence" value="ECO:0007669"/>
    <property type="project" value="InterPro"/>
</dbReference>
<sequence>MQAAGLVNAFTMRIDAMLRHAVAASFLTLATSATAYETLDQTGFEDFSGLVATSTTWVNEHGSMMTITVSTTDQVSGHYVNHARDTGCQNTPYPLTGRVNGQFIAFSVAWRNGTQDCRSATGWTGYARRNDDGTIQIVTDWNLSYQGGSEPAIERGQDLFSYVPPSIGEAPPMKE</sequence>
<keyword evidence="3 4" id="KW-0732">Signal</keyword>
<evidence type="ECO:0008006" key="7">
    <source>
        <dbReference type="Google" id="ProtNLM"/>
    </source>
</evidence>
<comment type="caution">
    <text evidence="5">The sequence shown here is derived from an EMBL/GenBank/DDBJ whole genome shotgun (WGS) entry which is preliminary data.</text>
</comment>
<evidence type="ECO:0000256" key="1">
    <source>
        <dbReference type="ARBA" id="ARBA00004613"/>
    </source>
</evidence>
<dbReference type="AlphaFoldDB" id="K2MBX7"/>
<feature type="signal peptide" evidence="4">
    <location>
        <begin position="1"/>
        <end position="35"/>
    </location>
</feature>
<accession>K2MBX7</accession>
<dbReference type="Proteomes" id="UP000006786">
    <property type="component" value="Unassembled WGS sequence"/>
</dbReference>
<dbReference type="PROSITE" id="PS51326">
    <property type="entry name" value="AVIDIN_2"/>
    <property type="match status" value="1"/>
</dbReference>
<organism evidence="5 6">
    <name type="scientific">Nitratireductor pacificus pht-3B</name>
    <dbReference type="NCBI Taxonomy" id="391937"/>
    <lineage>
        <taxon>Bacteria</taxon>
        <taxon>Pseudomonadati</taxon>
        <taxon>Pseudomonadota</taxon>
        <taxon>Alphaproteobacteria</taxon>
        <taxon>Hyphomicrobiales</taxon>
        <taxon>Phyllobacteriaceae</taxon>
        <taxon>Nitratireductor</taxon>
    </lineage>
</organism>
<keyword evidence="2" id="KW-0964">Secreted</keyword>
<evidence type="ECO:0000256" key="3">
    <source>
        <dbReference type="ARBA" id="ARBA00022729"/>
    </source>
</evidence>
<dbReference type="Pfam" id="PF01382">
    <property type="entry name" value="Avidin"/>
    <property type="match status" value="1"/>
</dbReference>
<dbReference type="eggNOG" id="ENOG502ZYDQ">
    <property type="taxonomic scope" value="Bacteria"/>
</dbReference>
<evidence type="ECO:0000256" key="4">
    <source>
        <dbReference type="SAM" id="SignalP"/>
    </source>
</evidence>
<dbReference type="PATRIC" id="fig|391937.3.peg.2715"/>